<dbReference type="GO" id="GO:0016746">
    <property type="term" value="F:acyltransferase activity"/>
    <property type="evidence" value="ECO:0007669"/>
    <property type="project" value="UniProtKB-KW"/>
</dbReference>
<keyword evidence="6" id="KW-0012">Acyltransferase</keyword>
<evidence type="ECO:0000256" key="5">
    <source>
        <dbReference type="ARBA" id="ARBA00023136"/>
    </source>
</evidence>
<evidence type="ECO:0000313" key="8">
    <source>
        <dbReference type="Proteomes" id="UP000001036"/>
    </source>
</evidence>
<dbReference type="Pfam" id="PF03279">
    <property type="entry name" value="Lip_A_acyltrans"/>
    <property type="match status" value="1"/>
</dbReference>
<protein>
    <submittedName>
        <fullName evidence="7">Uvs111</fullName>
    </submittedName>
</protein>
<comment type="subcellular location">
    <subcellularLocation>
        <location evidence="1">Cell inner membrane</location>
    </subcellularLocation>
</comment>
<evidence type="ECO:0000256" key="6">
    <source>
        <dbReference type="ARBA" id="ARBA00023315"/>
    </source>
</evidence>
<keyword evidence="2" id="KW-1003">Cell membrane</keyword>
<dbReference type="eggNOG" id="COG1560">
    <property type="taxonomic scope" value="Bacteria"/>
</dbReference>
<evidence type="ECO:0000256" key="2">
    <source>
        <dbReference type="ARBA" id="ARBA00022475"/>
    </source>
</evidence>
<keyword evidence="5" id="KW-0472">Membrane</keyword>
<evidence type="ECO:0000256" key="4">
    <source>
        <dbReference type="ARBA" id="ARBA00022679"/>
    </source>
</evidence>
<dbReference type="CDD" id="cd07984">
    <property type="entry name" value="LPLAT_LABLAT-like"/>
    <property type="match status" value="1"/>
</dbReference>
<dbReference type="STRING" id="498211.CJA_0060"/>
<dbReference type="PANTHER" id="PTHR30606:SF10">
    <property type="entry name" value="PHOSPHATIDYLINOSITOL MANNOSIDE ACYLTRANSFERASE"/>
    <property type="match status" value="1"/>
</dbReference>
<accession>B3PFE4</accession>
<dbReference type="InterPro" id="IPR004960">
    <property type="entry name" value="LipA_acyltrans"/>
</dbReference>
<organism evidence="7 8">
    <name type="scientific">Cellvibrio japonicus (strain Ueda107)</name>
    <name type="common">Pseudomonas fluorescens subsp. cellulosa</name>
    <dbReference type="NCBI Taxonomy" id="498211"/>
    <lineage>
        <taxon>Bacteria</taxon>
        <taxon>Pseudomonadati</taxon>
        <taxon>Pseudomonadota</taxon>
        <taxon>Gammaproteobacteria</taxon>
        <taxon>Cellvibrionales</taxon>
        <taxon>Cellvibrionaceae</taxon>
        <taxon>Cellvibrio</taxon>
    </lineage>
</organism>
<sequence>MTQCMKDQLAPLLIKALALLPLGLLRGMGDLIGRLLWWGKGRSARVTRINIAHCFPELSPVEQRQLAIHSLQETAKTAMEAGAIWRHSWPWLERRILAREGEDILRNKLAQGQGVLVLAPHHGNWEVVAPYLASLAHLTAMYQPLKTQAMDDLVLSGRSKLNITMAPTNRKGVMMLFKALQGGTIVGVLPDQVPERDAGSEIAPFFGQPAVTMTLIHGLIQRTGCAVCSCYAERVSGGFKMVVMEADPAIYSDNQVQSVAGLNASVEACVRRVPAQYQWEYKRFGRLPAHLRNPYKSGDNKN</sequence>
<dbReference type="Proteomes" id="UP000001036">
    <property type="component" value="Chromosome"/>
</dbReference>
<dbReference type="HOGENOM" id="CLU_049421_0_0_6"/>
<dbReference type="PANTHER" id="PTHR30606">
    <property type="entry name" value="LIPID A BIOSYNTHESIS LAUROYL ACYLTRANSFERASE"/>
    <property type="match status" value="1"/>
</dbReference>
<reference evidence="7 8" key="1">
    <citation type="journal article" date="2008" name="J. Bacteriol.">
        <title>Insights into plant cell wall degradation from the genome sequence of the soil bacterium Cellvibrio japonicus.</title>
        <authorList>
            <person name="Deboy R.T."/>
            <person name="Mongodin E.F."/>
            <person name="Fouts D.E."/>
            <person name="Tailford L.E."/>
            <person name="Khouri H."/>
            <person name="Emerson J.B."/>
            <person name="Mohamoud Y."/>
            <person name="Watkins K."/>
            <person name="Henrissat B."/>
            <person name="Gilbert H.J."/>
            <person name="Nelson K.E."/>
        </authorList>
    </citation>
    <scope>NUCLEOTIDE SEQUENCE [LARGE SCALE GENOMIC DNA]</scope>
    <source>
        <strain evidence="7 8">Ueda107</strain>
    </source>
</reference>
<gene>
    <name evidence="7" type="primary">uvs111</name>
    <name evidence="7" type="ordered locus">CJA_0060</name>
</gene>
<name>B3PFE4_CELJU</name>
<evidence type="ECO:0000256" key="3">
    <source>
        <dbReference type="ARBA" id="ARBA00022519"/>
    </source>
</evidence>
<dbReference type="KEGG" id="cja:CJA_0060"/>
<keyword evidence="4" id="KW-0808">Transferase</keyword>
<dbReference type="EMBL" id="CP000934">
    <property type="protein sequence ID" value="ACE85726.1"/>
    <property type="molecule type" value="Genomic_DNA"/>
</dbReference>
<dbReference type="PIRSF" id="PIRSF026649">
    <property type="entry name" value="MsbB"/>
    <property type="match status" value="1"/>
</dbReference>
<keyword evidence="3" id="KW-0997">Cell inner membrane</keyword>
<dbReference type="GO" id="GO:0005886">
    <property type="term" value="C:plasma membrane"/>
    <property type="evidence" value="ECO:0007669"/>
    <property type="project" value="UniProtKB-SubCell"/>
</dbReference>
<evidence type="ECO:0000256" key="1">
    <source>
        <dbReference type="ARBA" id="ARBA00004533"/>
    </source>
</evidence>
<proteinExistence type="predicted"/>
<evidence type="ECO:0000313" key="7">
    <source>
        <dbReference type="EMBL" id="ACE85726.1"/>
    </source>
</evidence>
<dbReference type="AlphaFoldDB" id="B3PFE4"/>
<keyword evidence="8" id="KW-1185">Reference proteome</keyword>
<dbReference type="GO" id="GO:0009247">
    <property type="term" value="P:glycolipid biosynthetic process"/>
    <property type="evidence" value="ECO:0007669"/>
    <property type="project" value="UniProtKB-ARBA"/>
</dbReference>